<dbReference type="SUPFAM" id="SSF51735">
    <property type="entry name" value="NAD(P)-binding Rossmann-fold domains"/>
    <property type="match status" value="1"/>
</dbReference>
<sequence length="223" mass="24100">MYVVIAGGGKIGSYLAATMMENNHDVAIIEKSESACEFLSEFIEGRFLLINGDCCELSILQDAGISRADVFVASTGQDETNLVACELADQLYDVPRVIARVNSPRNLRIFRELGIECVSTTNLIGSLILEEALHGSVSITSTLTHGDIILSEYSIPHKKSLNGEGVKLGDIELPEGARWVAVETEEGPEIGNDDYVLFPGDQVIVVSDRSLIPQVRLAFSSLG</sequence>
<evidence type="ECO:0000259" key="8">
    <source>
        <dbReference type="PROSITE" id="PS51202"/>
    </source>
</evidence>
<feature type="domain" description="RCK N-terminal" evidence="7">
    <location>
        <begin position="1"/>
        <end position="120"/>
    </location>
</feature>
<keyword evidence="4" id="KW-0630">Potassium</keyword>
<feature type="domain" description="RCK C-terminal" evidence="8">
    <location>
        <begin position="138"/>
        <end position="221"/>
    </location>
</feature>
<dbReference type="Pfam" id="PF02254">
    <property type="entry name" value="TrkA_N"/>
    <property type="match status" value="1"/>
</dbReference>
<dbReference type="InterPro" id="IPR036721">
    <property type="entry name" value="RCK_C_sf"/>
</dbReference>
<dbReference type="PROSITE" id="PS51201">
    <property type="entry name" value="RCK_N"/>
    <property type="match status" value="1"/>
</dbReference>
<proteinExistence type="predicted"/>
<dbReference type="EMBL" id="JAUMVS010000008">
    <property type="protein sequence ID" value="MDO4841270.1"/>
    <property type="molecule type" value="Genomic_DNA"/>
</dbReference>
<dbReference type="PANTHER" id="PTHR43833">
    <property type="entry name" value="POTASSIUM CHANNEL PROTEIN 2-RELATED-RELATED"/>
    <property type="match status" value="1"/>
</dbReference>
<evidence type="ECO:0000259" key="7">
    <source>
        <dbReference type="PROSITE" id="PS51201"/>
    </source>
</evidence>
<evidence type="ECO:0000313" key="10">
    <source>
        <dbReference type="Proteomes" id="UP001168575"/>
    </source>
</evidence>
<name>A0AA43RGE9_9ACTN</name>
<keyword evidence="2" id="KW-0813">Transport</keyword>
<dbReference type="GO" id="GO:0005886">
    <property type="term" value="C:plasma membrane"/>
    <property type="evidence" value="ECO:0007669"/>
    <property type="project" value="InterPro"/>
</dbReference>
<dbReference type="InterPro" id="IPR050721">
    <property type="entry name" value="Trk_Ktr_HKT_K-transport"/>
</dbReference>
<comment type="caution">
    <text evidence="9">The sequence shown here is derived from an EMBL/GenBank/DDBJ whole genome shotgun (WGS) entry which is preliminary data.</text>
</comment>
<dbReference type="PROSITE" id="PS51202">
    <property type="entry name" value="RCK_C"/>
    <property type="match status" value="1"/>
</dbReference>
<gene>
    <name evidence="9" type="ORF">Q3982_01140</name>
</gene>
<evidence type="ECO:0000256" key="1">
    <source>
        <dbReference type="ARBA" id="ARBA00017378"/>
    </source>
</evidence>
<dbReference type="PRINTS" id="PR00335">
    <property type="entry name" value="KUPTAKETRKA"/>
</dbReference>
<keyword evidence="3" id="KW-0633">Potassium transport</keyword>
<organism evidence="9 10">
    <name type="scientific">Phoenicibacter congonensis</name>
    <dbReference type="NCBI Taxonomy" id="1944646"/>
    <lineage>
        <taxon>Bacteria</taxon>
        <taxon>Bacillati</taxon>
        <taxon>Actinomycetota</taxon>
        <taxon>Coriobacteriia</taxon>
        <taxon>Eggerthellales</taxon>
        <taxon>Eggerthellaceae</taxon>
        <taxon>Phoenicibacter</taxon>
    </lineage>
</organism>
<dbReference type="Gene3D" id="3.40.50.720">
    <property type="entry name" value="NAD(P)-binding Rossmann-like Domain"/>
    <property type="match status" value="1"/>
</dbReference>
<evidence type="ECO:0000313" key="9">
    <source>
        <dbReference type="EMBL" id="MDO4841270.1"/>
    </source>
</evidence>
<dbReference type="GO" id="GO:0015079">
    <property type="term" value="F:potassium ion transmembrane transporter activity"/>
    <property type="evidence" value="ECO:0007669"/>
    <property type="project" value="InterPro"/>
</dbReference>
<dbReference type="Proteomes" id="UP001168575">
    <property type="component" value="Unassembled WGS sequence"/>
</dbReference>
<dbReference type="InterPro" id="IPR003148">
    <property type="entry name" value="RCK_N"/>
</dbReference>
<evidence type="ECO:0000256" key="3">
    <source>
        <dbReference type="ARBA" id="ARBA00022538"/>
    </source>
</evidence>
<dbReference type="InterPro" id="IPR006036">
    <property type="entry name" value="K_uptake_TrkA"/>
</dbReference>
<evidence type="ECO:0000256" key="4">
    <source>
        <dbReference type="ARBA" id="ARBA00022958"/>
    </source>
</evidence>
<dbReference type="InterPro" id="IPR006037">
    <property type="entry name" value="RCK_C"/>
</dbReference>
<evidence type="ECO:0000256" key="2">
    <source>
        <dbReference type="ARBA" id="ARBA00022448"/>
    </source>
</evidence>
<protein>
    <recommendedName>
        <fullName evidence="1">Trk system potassium uptake protein TrkA</fullName>
    </recommendedName>
</protein>
<keyword evidence="10" id="KW-1185">Reference proteome</keyword>
<dbReference type="InterPro" id="IPR036291">
    <property type="entry name" value="NAD(P)-bd_dom_sf"/>
</dbReference>
<dbReference type="SUPFAM" id="SSF116726">
    <property type="entry name" value="TrkA C-terminal domain-like"/>
    <property type="match status" value="1"/>
</dbReference>
<evidence type="ECO:0000256" key="6">
    <source>
        <dbReference type="ARBA" id="ARBA00023065"/>
    </source>
</evidence>
<reference evidence="9" key="1">
    <citation type="submission" date="2023-07" db="EMBL/GenBank/DDBJ databases">
        <title>Between Cages and Wild: Unraveling the Impact of Captivity on Animal Microbiomes and Antimicrobial Resistance.</title>
        <authorList>
            <person name="Schmartz G.P."/>
            <person name="Rehner J."/>
            <person name="Schuff M.J."/>
            <person name="Becker S.L."/>
            <person name="Kravczyk M."/>
            <person name="Gurevich A."/>
            <person name="Francke R."/>
            <person name="Mueller R."/>
            <person name="Keller V."/>
            <person name="Keller A."/>
        </authorList>
    </citation>
    <scope>NUCLEOTIDE SEQUENCE</scope>
    <source>
        <strain evidence="9">S12M_St_49</strain>
    </source>
</reference>
<keyword evidence="5" id="KW-0520">NAD</keyword>
<dbReference type="PANTHER" id="PTHR43833:SF5">
    <property type="entry name" value="TRK SYSTEM POTASSIUM UPTAKE PROTEIN TRKA"/>
    <property type="match status" value="1"/>
</dbReference>
<keyword evidence="6" id="KW-0406">Ion transport</keyword>
<evidence type="ECO:0000256" key="5">
    <source>
        <dbReference type="ARBA" id="ARBA00023027"/>
    </source>
</evidence>
<dbReference type="AlphaFoldDB" id="A0AA43RGE9"/>
<dbReference type="Gene3D" id="3.30.70.1450">
    <property type="entry name" value="Regulator of K+ conductance, C-terminal domain"/>
    <property type="match status" value="1"/>
</dbReference>
<accession>A0AA43RGE9</accession>